<dbReference type="EMBL" id="VANR01000005">
    <property type="protein sequence ID" value="TMM29667.1"/>
    <property type="molecule type" value="Genomic_DNA"/>
</dbReference>
<dbReference type="RefSeq" id="WP_138536513.1">
    <property type="nucleotide sequence ID" value="NZ_VANR01000005.1"/>
</dbReference>
<name>A0A5S3N3J2_9FLAO</name>
<keyword evidence="2" id="KW-1185">Reference proteome</keyword>
<evidence type="ECO:0000313" key="2">
    <source>
        <dbReference type="Proteomes" id="UP000307140"/>
    </source>
</evidence>
<dbReference type="PROSITE" id="PS51257">
    <property type="entry name" value="PROKAR_LIPOPROTEIN"/>
    <property type="match status" value="1"/>
</dbReference>
<protein>
    <recommendedName>
        <fullName evidence="3">DUF3997 domain-containing protein</fullName>
    </recommendedName>
</protein>
<proteinExistence type="predicted"/>
<organism evidence="1 2">
    <name type="scientific">Polaribacter aestuariivivens</name>
    <dbReference type="NCBI Taxonomy" id="2304626"/>
    <lineage>
        <taxon>Bacteria</taxon>
        <taxon>Pseudomonadati</taxon>
        <taxon>Bacteroidota</taxon>
        <taxon>Flavobacteriia</taxon>
        <taxon>Flavobacteriales</taxon>
        <taxon>Flavobacteriaceae</taxon>
    </lineage>
</organism>
<gene>
    <name evidence="1" type="ORF">FDT66_11175</name>
</gene>
<dbReference type="InterPro" id="IPR025059">
    <property type="entry name" value="DUF3997"/>
</dbReference>
<dbReference type="Pfam" id="PF13162">
    <property type="entry name" value="DUF3997"/>
    <property type="match status" value="1"/>
</dbReference>
<dbReference type="Proteomes" id="UP000307140">
    <property type="component" value="Unassembled WGS sequence"/>
</dbReference>
<evidence type="ECO:0008006" key="3">
    <source>
        <dbReference type="Google" id="ProtNLM"/>
    </source>
</evidence>
<accession>A0A5S3N3J2</accession>
<reference evidence="1 2" key="1">
    <citation type="submission" date="2019-05" db="EMBL/GenBank/DDBJ databases">
        <title>Polaribacter aestuariivivens sp. nov., isolated from a tidal flat.</title>
        <authorList>
            <person name="Yoon J.-H."/>
        </authorList>
    </citation>
    <scope>NUCLEOTIDE SEQUENCE [LARGE SCALE GENOMIC DNA]</scope>
    <source>
        <strain evidence="1 2">DBTF-3</strain>
    </source>
</reference>
<dbReference type="AlphaFoldDB" id="A0A5S3N3J2"/>
<sequence length="150" mass="17379">MKKIIVLILSIFLFQSCYFGAGVVEVDLPDSYFLFGNNSIDETAVFFETGEYSSDVIVEETVFAIGFNKKFIIAKSYTNNSKFMFEDKNPEILNGIQEDDLISYHILDLREKNPKKSKGMNFTEYVKKRRDLKISEKLNFTIILKENTIK</sequence>
<evidence type="ECO:0000313" key="1">
    <source>
        <dbReference type="EMBL" id="TMM29667.1"/>
    </source>
</evidence>
<dbReference type="OrthoDB" id="1077692at2"/>
<comment type="caution">
    <text evidence="1">The sequence shown here is derived from an EMBL/GenBank/DDBJ whole genome shotgun (WGS) entry which is preliminary data.</text>
</comment>